<organism evidence="1 2">
    <name type="scientific">Anaeromonas frigoriresistens</name>
    <dbReference type="NCBI Taxonomy" id="2683708"/>
    <lineage>
        <taxon>Bacteria</taxon>
        <taxon>Bacillati</taxon>
        <taxon>Bacillota</taxon>
        <taxon>Tissierellia</taxon>
        <taxon>Tissierellales</taxon>
        <taxon>Thermohalobacteraceae</taxon>
        <taxon>Anaeromonas</taxon>
    </lineage>
</organism>
<dbReference type="AlphaFoldDB" id="A0A942UQS4"/>
<sequence length="68" mass="8302">MRIEDQILIGRNILSNAIDMNMSKEIILKISEKVDNYIIRYYINDKIERDIKKENVYVEDWICFEPYE</sequence>
<accession>A0A942UQS4</accession>
<dbReference type="EMBL" id="WSFT01000016">
    <property type="protein sequence ID" value="MBS4537483.1"/>
    <property type="molecule type" value="Genomic_DNA"/>
</dbReference>
<proteinExistence type="predicted"/>
<comment type="caution">
    <text evidence="1">The sequence shown here is derived from an EMBL/GenBank/DDBJ whole genome shotgun (WGS) entry which is preliminary data.</text>
</comment>
<keyword evidence="2" id="KW-1185">Reference proteome</keyword>
<dbReference type="RefSeq" id="WP_203365407.1">
    <property type="nucleotide sequence ID" value="NZ_WSFT01000016.1"/>
</dbReference>
<reference evidence="1" key="1">
    <citation type="submission" date="2019-12" db="EMBL/GenBank/DDBJ databases">
        <title>Clostridiaceae gen. nov. sp. nov., isolated from sediment in Xinjiang, China.</title>
        <authorList>
            <person name="Zhang R."/>
        </authorList>
    </citation>
    <scope>NUCLEOTIDE SEQUENCE</scope>
    <source>
        <strain evidence="1">D2Q-11</strain>
    </source>
</reference>
<evidence type="ECO:0000313" key="2">
    <source>
        <dbReference type="Proteomes" id="UP000724672"/>
    </source>
</evidence>
<name>A0A942UQS4_9FIRM</name>
<gene>
    <name evidence="1" type="ORF">GOQ27_03360</name>
</gene>
<evidence type="ECO:0008006" key="3">
    <source>
        <dbReference type="Google" id="ProtNLM"/>
    </source>
</evidence>
<evidence type="ECO:0000313" key="1">
    <source>
        <dbReference type="EMBL" id="MBS4537483.1"/>
    </source>
</evidence>
<dbReference type="Proteomes" id="UP000724672">
    <property type="component" value="Unassembled WGS sequence"/>
</dbReference>
<protein>
    <recommendedName>
        <fullName evidence="3">Spo0E like sporulation regulatory protein</fullName>
    </recommendedName>
</protein>